<dbReference type="STRING" id="1138170.GA0061105_10229"/>
<evidence type="ECO:0000313" key="1">
    <source>
        <dbReference type="EMBL" id="SCB57042.1"/>
    </source>
</evidence>
<proteinExistence type="predicted"/>
<name>A0A1C3XXQ7_9HYPH</name>
<sequence>MLFGQSVFQSVLERLKAEDATDNEAEAPIAHRVSGLGTGFAFDVMQGVSAASQRAGQAYFDHLDPDAAVGTAAEPPPSEPELVMPDHLTRTAPSDVAAELAISAADTQQTLNEKRRAFAKGNHPDGVAEPFRDNANRRMMIANLLIDEAVRRLPQS</sequence>
<accession>A0A1C3XXQ7</accession>
<reference evidence="1 2" key="1">
    <citation type="submission" date="2016-08" db="EMBL/GenBank/DDBJ databases">
        <authorList>
            <person name="Seilhamer J.J."/>
        </authorList>
    </citation>
    <scope>NUCLEOTIDE SEQUENCE [LARGE SCALE GENOMIC DNA]</scope>
    <source>
        <strain evidence="1 2">HBR26</strain>
    </source>
</reference>
<dbReference type="RefSeq" id="WP_092748371.1">
    <property type="nucleotide sequence ID" value="NZ_FMAJ01000002.1"/>
</dbReference>
<protein>
    <submittedName>
        <fullName evidence="1">Uncharacterized protein</fullName>
    </submittedName>
</protein>
<dbReference type="AlphaFoldDB" id="A0A1C3XXQ7"/>
<evidence type="ECO:0000313" key="2">
    <source>
        <dbReference type="Proteomes" id="UP000198723"/>
    </source>
</evidence>
<organism evidence="1 2">
    <name type="scientific">Rhizobium aethiopicum</name>
    <dbReference type="NCBI Taxonomy" id="1138170"/>
    <lineage>
        <taxon>Bacteria</taxon>
        <taxon>Pseudomonadati</taxon>
        <taxon>Pseudomonadota</taxon>
        <taxon>Alphaproteobacteria</taxon>
        <taxon>Hyphomicrobiales</taxon>
        <taxon>Rhizobiaceae</taxon>
        <taxon>Rhizobium/Agrobacterium group</taxon>
        <taxon>Rhizobium</taxon>
    </lineage>
</organism>
<dbReference type="Proteomes" id="UP000198723">
    <property type="component" value="Unassembled WGS sequence"/>
</dbReference>
<dbReference type="EMBL" id="FMAJ01000002">
    <property type="protein sequence ID" value="SCB57042.1"/>
    <property type="molecule type" value="Genomic_DNA"/>
</dbReference>
<gene>
    <name evidence="1" type="ORF">GA0061105_10229</name>
</gene>